<dbReference type="AlphaFoldDB" id="A0A061GHJ9"/>
<dbReference type="Gramene" id="EOY28627">
    <property type="protein sequence ID" value="EOY28627"/>
    <property type="gene ID" value="TCM_030176"/>
</dbReference>
<name>A0A061GHJ9_THECC</name>
<evidence type="ECO:0000313" key="3">
    <source>
        <dbReference type="Proteomes" id="UP000026915"/>
    </source>
</evidence>
<dbReference type="Proteomes" id="UP000026915">
    <property type="component" value="Chromosome 6"/>
</dbReference>
<evidence type="ECO:0000256" key="1">
    <source>
        <dbReference type="SAM" id="Phobius"/>
    </source>
</evidence>
<feature type="transmembrane region" description="Helical" evidence="1">
    <location>
        <begin position="67"/>
        <end position="89"/>
    </location>
</feature>
<organism evidence="2 3">
    <name type="scientific">Theobroma cacao</name>
    <name type="common">Cacao</name>
    <name type="synonym">Cocoa</name>
    <dbReference type="NCBI Taxonomy" id="3641"/>
    <lineage>
        <taxon>Eukaryota</taxon>
        <taxon>Viridiplantae</taxon>
        <taxon>Streptophyta</taxon>
        <taxon>Embryophyta</taxon>
        <taxon>Tracheophyta</taxon>
        <taxon>Spermatophyta</taxon>
        <taxon>Magnoliopsida</taxon>
        <taxon>eudicotyledons</taxon>
        <taxon>Gunneridae</taxon>
        <taxon>Pentapetalae</taxon>
        <taxon>rosids</taxon>
        <taxon>malvids</taxon>
        <taxon>Malvales</taxon>
        <taxon>Malvaceae</taxon>
        <taxon>Byttnerioideae</taxon>
        <taxon>Theobroma</taxon>
    </lineage>
</organism>
<dbReference type="HOGENOM" id="CLU_2431419_0_0_1"/>
<keyword evidence="3" id="KW-1185">Reference proteome</keyword>
<evidence type="ECO:0000313" key="2">
    <source>
        <dbReference type="EMBL" id="EOY28627.1"/>
    </source>
</evidence>
<keyword evidence="1" id="KW-0812">Transmembrane</keyword>
<sequence length="91" mass="10724">MHVLVSSWCLCSDRCCSFMKRRVQKGNEFNSRFFVSTLCYNRNQYAPSFSGSLPCCFRLQFSIQMVLMVNLQFELLFLSFFAIVSFLLINY</sequence>
<keyword evidence="1" id="KW-0472">Membrane</keyword>
<gene>
    <name evidence="2" type="ORF">TCM_030176</name>
</gene>
<proteinExistence type="predicted"/>
<accession>A0A061GHJ9</accession>
<dbReference type="InParanoid" id="A0A061GHJ9"/>
<keyword evidence="1" id="KW-1133">Transmembrane helix</keyword>
<reference evidence="2 3" key="1">
    <citation type="journal article" date="2013" name="Genome Biol.">
        <title>The genome sequence of the most widely cultivated cacao type and its use to identify candidate genes regulating pod color.</title>
        <authorList>
            <person name="Motamayor J.C."/>
            <person name="Mockaitis K."/>
            <person name="Schmutz J."/>
            <person name="Haiminen N."/>
            <person name="Iii D.L."/>
            <person name="Cornejo O."/>
            <person name="Findley S.D."/>
            <person name="Zheng P."/>
            <person name="Utro F."/>
            <person name="Royaert S."/>
            <person name="Saski C."/>
            <person name="Jenkins J."/>
            <person name="Podicheti R."/>
            <person name="Zhao M."/>
            <person name="Scheffler B.E."/>
            <person name="Stack J.C."/>
            <person name="Feltus F.A."/>
            <person name="Mustiga G.M."/>
            <person name="Amores F."/>
            <person name="Phillips W."/>
            <person name="Marelli J.P."/>
            <person name="May G.D."/>
            <person name="Shapiro H."/>
            <person name="Ma J."/>
            <person name="Bustamante C.D."/>
            <person name="Schnell R.J."/>
            <person name="Main D."/>
            <person name="Gilbert D."/>
            <person name="Parida L."/>
            <person name="Kuhn D.N."/>
        </authorList>
    </citation>
    <scope>NUCLEOTIDE SEQUENCE [LARGE SCALE GENOMIC DNA]</scope>
    <source>
        <strain evidence="3">cv. Matina 1-6</strain>
    </source>
</reference>
<protein>
    <submittedName>
        <fullName evidence="2">Uncharacterized protein</fullName>
    </submittedName>
</protein>
<dbReference type="EMBL" id="CM001884">
    <property type="protein sequence ID" value="EOY28627.1"/>
    <property type="molecule type" value="Genomic_DNA"/>
</dbReference>